<reference evidence="3 4" key="3">
    <citation type="submission" date="2025-04" db="UniProtKB">
        <authorList>
            <consortium name="RefSeq"/>
        </authorList>
    </citation>
    <scope>IDENTIFICATION</scope>
    <source>
        <strain evidence="3 4">17A/GY</strain>
        <tissue evidence="3 4">Liver</tissue>
    </source>
</reference>
<evidence type="ECO:0000256" key="1">
    <source>
        <dbReference type="SAM" id="MobiDB-lite"/>
    </source>
</evidence>
<evidence type="ECO:0000313" key="4">
    <source>
        <dbReference type="RefSeq" id="XP_027286990.1"/>
    </source>
</evidence>
<accession>A0A9J7GIQ1</accession>
<feature type="region of interest" description="Disordered" evidence="1">
    <location>
        <begin position="42"/>
        <end position="74"/>
    </location>
</feature>
<protein>
    <submittedName>
        <fullName evidence="3 4">Zinc finger protein 606 isoform X4</fullName>
    </submittedName>
</protein>
<dbReference type="RefSeq" id="XP_027286990.1">
    <property type="nucleotide sequence ID" value="XM_027431189.2"/>
</dbReference>
<dbReference type="GeneID" id="103163650"/>
<dbReference type="Proteomes" id="UP001108280">
    <property type="component" value="Chromosome 9"/>
</dbReference>
<sequence>MAAINPWPSWGTLMEQSWGMAAADPSASWALWSQEPARYIEGSPVEEGRRAAGLPAAQVQQQEPRSRRPPVSNS</sequence>
<gene>
    <name evidence="3 4 5" type="primary">LOC103163650</name>
</gene>
<dbReference type="AlphaFoldDB" id="A0A9J7GIQ1"/>
<dbReference type="RefSeq" id="XP_027286989.1">
    <property type="nucleotide sequence ID" value="XM_027431188.2"/>
</dbReference>
<evidence type="ECO:0000313" key="2">
    <source>
        <dbReference type="Proteomes" id="UP001108280"/>
    </source>
</evidence>
<keyword evidence="2" id="KW-1185">Reference proteome</keyword>
<proteinExistence type="predicted"/>
<evidence type="ECO:0000313" key="5">
    <source>
        <dbReference type="RefSeq" id="XP_035305263.1"/>
    </source>
</evidence>
<dbReference type="RefSeq" id="XP_035305263.1">
    <property type="nucleotide sequence ID" value="XM_035449372.1"/>
</dbReference>
<name>A0A9J7GIQ1_CRIGR</name>
<reference evidence="2" key="2">
    <citation type="journal article" date="2020" name="Biotechnol. Bioeng.">
        <title>Chromosome-scale scaffolds for the Chinese hamster reference genome assembly to facilitate the study of the CHO epigenome.</title>
        <authorList>
            <person name="Hilliard W."/>
            <person name="MacDonald M."/>
            <person name="Lee K.H."/>
        </authorList>
    </citation>
    <scope>NUCLEOTIDE SEQUENCE [LARGE SCALE GENOMIC DNA]</scope>
    <source>
        <strain evidence="2">17A/GY</strain>
    </source>
</reference>
<evidence type="ECO:0000313" key="3">
    <source>
        <dbReference type="RefSeq" id="XP_027286989.1"/>
    </source>
</evidence>
<reference evidence="2" key="1">
    <citation type="journal article" date="2018" name="Biotechnol. Bioeng.">
        <title>A reference genome of the Chinese hamster based on a hybrid assembly strategy.</title>
        <authorList>
            <person name="Rupp O."/>
            <person name="MacDonald M.L."/>
            <person name="Li S."/>
            <person name="Dhiman H."/>
            <person name="Polson S."/>
            <person name="Griep S."/>
            <person name="Heffner K."/>
            <person name="Hernandez I."/>
            <person name="Brinkrolf K."/>
            <person name="Jadhav V."/>
            <person name="Samoudi M."/>
            <person name="Hao H."/>
            <person name="Kingham B."/>
            <person name="Goesmann A."/>
            <person name="Betenbaugh M.J."/>
            <person name="Lewis N.E."/>
            <person name="Borth N."/>
            <person name="Lee K.H."/>
        </authorList>
    </citation>
    <scope>NUCLEOTIDE SEQUENCE [LARGE SCALE GENOMIC DNA]</scope>
    <source>
        <strain evidence="2">17A/GY</strain>
    </source>
</reference>
<organism evidence="2 4">
    <name type="scientific">Cricetulus griseus</name>
    <name type="common">Chinese hamster</name>
    <name type="synonym">Cricetulus barabensis griseus</name>
    <dbReference type="NCBI Taxonomy" id="10029"/>
    <lineage>
        <taxon>Eukaryota</taxon>
        <taxon>Metazoa</taxon>
        <taxon>Chordata</taxon>
        <taxon>Craniata</taxon>
        <taxon>Vertebrata</taxon>
        <taxon>Euteleostomi</taxon>
        <taxon>Mammalia</taxon>
        <taxon>Eutheria</taxon>
        <taxon>Euarchontoglires</taxon>
        <taxon>Glires</taxon>
        <taxon>Rodentia</taxon>
        <taxon>Myomorpha</taxon>
        <taxon>Muroidea</taxon>
        <taxon>Cricetidae</taxon>
        <taxon>Cricetinae</taxon>
        <taxon>Cricetulus</taxon>
    </lineage>
</organism>